<dbReference type="InterPro" id="IPR018114">
    <property type="entry name" value="TRYPSIN_HIS"/>
</dbReference>
<dbReference type="Proteomes" id="UP000095287">
    <property type="component" value="Unplaced"/>
</dbReference>
<keyword evidence="2" id="KW-0645">Protease</keyword>
<dbReference type="InterPro" id="IPR009003">
    <property type="entry name" value="Peptidase_S1_PA"/>
</dbReference>
<feature type="signal peptide" evidence="6">
    <location>
        <begin position="1"/>
        <end position="15"/>
    </location>
</feature>
<evidence type="ECO:0000256" key="5">
    <source>
        <dbReference type="ARBA" id="ARBA00023157"/>
    </source>
</evidence>
<dbReference type="InterPro" id="IPR001314">
    <property type="entry name" value="Peptidase_S1A"/>
</dbReference>
<protein>
    <submittedName>
        <fullName evidence="9">Peptidase S1 domain-containing protein</fullName>
    </submittedName>
</protein>
<evidence type="ECO:0000313" key="9">
    <source>
        <dbReference type="WBParaSite" id="L893_g4689.t1"/>
    </source>
</evidence>
<keyword evidence="4" id="KW-0720">Serine protease</keyword>
<dbReference type="GO" id="GO:0004252">
    <property type="term" value="F:serine-type endopeptidase activity"/>
    <property type="evidence" value="ECO:0007669"/>
    <property type="project" value="InterPro"/>
</dbReference>
<dbReference type="WBParaSite" id="L893_g4689.t1">
    <property type="protein sequence ID" value="L893_g4689.t1"/>
    <property type="gene ID" value="L893_g4689"/>
</dbReference>
<dbReference type="GO" id="GO:0006508">
    <property type="term" value="P:proteolysis"/>
    <property type="evidence" value="ECO:0007669"/>
    <property type="project" value="UniProtKB-KW"/>
</dbReference>
<evidence type="ECO:0000256" key="6">
    <source>
        <dbReference type="SAM" id="SignalP"/>
    </source>
</evidence>
<sequence>MFLPLFFFAFGFTAASLDQDAIEGIFGGQQAKLGEFPHHVFVTYPYTDEDGNLFDTVCGGSLITDRHVITAAHCVKESGKGQIMVGALDRTNSKQGQWKKIVGSLVHVSYNDTTLENDIAILQIEPVDLHDRNVGLIQIRRDDLGLTKNQEASVSGFGTCNCNVYQPTQV</sequence>
<dbReference type="Gene3D" id="2.40.10.10">
    <property type="entry name" value="Trypsin-like serine proteases"/>
    <property type="match status" value="1"/>
</dbReference>
<reference evidence="9" key="1">
    <citation type="submission" date="2016-11" db="UniProtKB">
        <authorList>
            <consortium name="WormBaseParasite"/>
        </authorList>
    </citation>
    <scope>IDENTIFICATION</scope>
</reference>
<evidence type="ECO:0000256" key="2">
    <source>
        <dbReference type="ARBA" id="ARBA00022670"/>
    </source>
</evidence>
<dbReference type="FunFam" id="2.40.10.10:FF:000068">
    <property type="entry name" value="transmembrane protease serine 2"/>
    <property type="match status" value="1"/>
</dbReference>
<dbReference type="Pfam" id="PF00089">
    <property type="entry name" value="Trypsin"/>
    <property type="match status" value="1"/>
</dbReference>
<dbReference type="InterPro" id="IPR001254">
    <property type="entry name" value="Trypsin_dom"/>
</dbReference>
<dbReference type="PROSITE" id="PS00134">
    <property type="entry name" value="TRYPSIN_HIS"/>
    <property type="match status" value="1"/>
</dbReference>
<dbReference type="PROSITE" id="PS50240">
    <property type="entry name" value="TRYPSIN_DOM"/>
    <property type="match status" value="1"/>
</dbReference>
<keyword evidence="6" id="KW-0732">Signal</keyword>
<dbReference type="PANTHER" id="PTHR24276">
    <property type="entry name" value="POLYSERASE-RELATED"/>
    <property type="match status" value="1"/>
</dbReference>
<evidence type="ECO:0000256" key="1">
    <source>
        <dbReference type="ARBA" id="ARBA00007664"/>
    </source>
</evidence>
<accession>A0A1I8AE46</accession>
<organism evidence="8 9">
    <name type="scientific">Steinernema glaseri</name>
    <dbReference type="NCBI Taxonomy" id="37863"/>
    <lineage>
        <taxon>Eukaryota</taxon>
        <taxon>Metazoa</taxon>
        <taxon>Ecdysozoa</taxon>
        <taxon>Nematoda</taxon>
        <taxon>Chromadorea</taxon>
        <taxon>Rhabditida</taxon>
        <taxon>Tylenchina</taxon>
        <taxon>Panagrolaimomorpha</taxon>
        <taxon>Strongyloidoidea</taxon>
        <taxon>Steinernematidae</taxon>
        <taxon>Steinernema</taxon>
    </lineage>
</organism>
<dbReference type="PRINTS" id="PR00722">
    <property type="entry name" value="CHYMOTRYPSIN"/>
</dbReference>
<keyword evidence="8" id="KW-1185">Reference proteome</keyword>
<dbReference type="InterPro" id="IPR043504">
    <property type="entry name" value="Peptidase_S1_PA_chymotrypsin"/>
</dbReference>
<evidence type="ECO:0000256" key="4">
    <source>
        <dbReference type="ARBA" id="ARBA00022825"/>
    </source>
</evidence>
<evidence type="ECO:0000313" key="8">
    <source>
        <dbReference type="Proteomes" id="UP000095287"/>
    </source>
</evidence>
<proteinExistence type="inferred from homology"/>
<keyword evidence="5" id="KW-1015">Disulfide bond</keyword>
<keyword evidence="3" id="KW-0378">Hydrolase</keyword>
<comment type="similarity">
    <text evidence="1">Belongs to the peptidase S1 family.</text>
</comment>
<evidence type="ECO:0000259" key="7">
    <source>
        <dbReference type="PROSITE" id="PS50240"/>
    </source>
</evidence>
<dbReference type="PANTHER" id="PTHR24276:SF98">
    <property type="entry name" value="FI18310P1-RELATED"/>
    <property type="match status" value="1"/>
</dbReference>
<evidence type="ECO:0000256" key="3">
    <source>
        <dbReference type="ARBA" id="ARBA00022801"/>
    </source>
</evidence>
<dbReference type="SMART" id="SM00020">
    <property type="entry name" value="Tryp_SPc"/>
    <property type="match status" value="1"/>
</dbReference>
<feature type="chain" id="PRO_5012678486" evidence="6">
    <location>
        <begin position="16"/>
        <end position="170"/>
    </location>
</feature>
<dbReference type="SUPFAM" id="SSF50494">
    <property type="entry name" value="Trypsin-like serine proteases"/>
    <property type="match status" value="1"/>
</dbReference>
<name>A0A1I8AE46_9BILA</name>
<feature type="domain" description="Peptidase S1" evidence="7">
    <location>
        <begin position="25"/>
        <end position="170"/>
    </location>
</feature>
<dbReference type="InterPro" id="IPR050430">
    <property type="entry name" value="Peptidase_S1"/>
</dbReference>
<dbReference type="AlphaFoldDB" id="A0A1I8AE46"/>